<dbReference type="GO" id="GO:0000224">
    <property type="term" value="F:peptide-N4-(N-acetyl-beta-glucosaminyl)asparagine amidase activity"/>
    <property type="evidence" value="ECO:0007669"/>
    <property type="project" value="TreeGrafter"/>
</dbReference>
<dbReference type="Gene3D" id="2.20.25.10">
    <property type="match status" value="1"/>
</dbReference>
<keyword evidence="3" id="KW-0862">Zinc</keyword>
<keyword evidence="2" id="KW-0479">Metal-binding</keyword>
<dbReference type="EMBL" id="CAKKNE010000005">
    <property type="protein sequence ID" value="CAH0377043.1"/>
    <property type="molecule type" value="Genomic_DNA"/>
</dbReference>
<dbReference type="InterPro" id="IPR038765">
    <property type="entry name" value="Papain-like_cys_pep_sf"/>
</dbReference>
<proteinExistence type="inferred from homology"/>
<evidence type="ECO:0000256" key="3">
    <source>
        <dbReference type="ARBA" id="ARBA00022833"/>
    </source>
</evidence>
<dbReference type="GO" id="GO:0046872">
    <property type="term" value="F:metal ion binding"/>
    <property type="evidence" value="ECO:0007669"/>
    <property type="project" value="UniProtKB-KW"/>
</dbReference>
<protein>
    <recommendedName>
        <fullName evidence="4">Transglutaminase-like domain-containing protein</fullName>
    </recommendedName>
</protein>
<dbReference type="GO" id="GO:0005634">
    <property type="term" value="C:nucleus"/>
    <property type="evidence" value="ECO:0007669"/>
    <property type="project" value="TreeGrafter"/>
</dbReference>
<dbReference type="Gene3D" id="3.10.620.30">
    <property type="match status" value="1"/>
</dbReference>
<evidence type="ECO:0000313" key="5">
    <source>
        <dbReference type="EMBL" id="CAH0377043.1"/>
    </source>
</evidence>
<gene>
    <name evidence="5" type="ORF">PECAL_5P16280</name>
</gene>
<dbReference type="Proteomes" id="UP000789595">
    <property type="component" value="Unassembled WGS sequence"/>
</dbReference>
<dbReference type="InterPro" id="IPR050883">
    <property type="entry name" value="PNGase"/>
</dbReference>
<evidence type="ECO:0000313" key="6">
    <source>
        <dbReference type="Proteomes" id="UP000789595"/>
    </source>
</evidence>
<dbReference type="SUPFAM" id="SSF54001">
    <property type="entry name" value="Cysteine proteinases"/>
    <property type="match status" value="1"/>
</dbReference>
<reference evidence="5" key="1">
    <citation type="submission" date="2021-11" db="EMBL/GenBank/DDBJ databases">
        <authorList>
            <consortium name="Genoscope - CEA"/>
            <person name="William W."/>
        </authorList>
    </citation>
    <scope>NUCLEOTIDE SEQUENCE</scope>
</reference>
<evidence type="ECO:0000259" key="4">
    <source>
        <dbReference type="SMART" id="SM00460"/>
    </source>
</evidence>
<comment type="caution">
    <text evidence="5">The sequence shown here is derived from an EMBL/GenBank/DDBJ whole genome shotgun (WGS) entry which is preliminary data.</text>
</comment>
<dbReference type="PANTHER" id="PTHR12143">
    <property type="entry name" value="PEPTIDE N-GLYCANASE PNGASE -RELATED"/>
    <property type="match status" value="1"/>
</dbReference>
<dbReference type="AlphaFoldDB" id="A0A8J2SPC4"/>
<evidence type="ECO:0000256" key="2">
    <source>
        <dbReference type="ARBA" id="ARBA00022723"/>
    </source>
</evidence>
<name>A0A8J2SPC4_9STRA</name>
<organism evidence="5 6">
    <name type="scientific">Pelagomonas calceolata</name>
    <dbReference type="NCBI Taxonomy" id="35677"/>
    <lineage>
        <taxon>Eukaryota</taxon>
        <taxon>Sar</taxon>
        <taxon>Stramenopiles</taxon>
        <taxon>Ochrophyta</taxon>
        <taxon>Pelagophyceae</taxon>
        <taxon>Pelagomonadales</taxon>
        <taxon>Pelagomonadaceae</taxon>
        <taxon>Pelagomonas</taxon>
    </lineage>
</organism>
<dbReference type="Pfam" id="PF01841">
    <property type="entry name" value="Transglut_core"/>
    <property type="match status" value="1"/>
</dbReference>
<dbReference type="GO" id="GO:0006516">
    <property type="term" value="P:glycoprotein catabolic process"/>
    <property type="evidence" value="ECO:0007669"/>
    <property type="project" value="TreeGrafter"/>
</dbReference>
<sequence length="623" mass="66908">MDADAPCCTKSLFGDREVCQPRFQVGDVAVCEACATFAVPEGLGEPVVTTPLKPFACGIATLAASGLCADVFHATAPDGCAPIDGEAALQKAIDQQRAAPAPNAPKVARVLQRCRATRAAHEDAALLNDVRGLLPLDLLRARARARSEPVPDGDDKAAAFAAATARHYGSASPEPSDALLRELANYFKGPQFFTWVKAPPCPRCGGKTEGAGPGTPTEEEQRKLANRVELYRCPCGGEARFPRYNCARTLLFESRTGRCGEFANAFVPCLRACGFEARYVWDSTDHVWAEAWSVEQKRWLHVDPCEKAVDRPRMYERGWGKKLACILAFGRDEVVDVTRRYTRDVGACLARRDESHGWHAAPESCVASAVAAADALARSLAADDAWARSRDERRAAEARELVEACWATDAGEATVGRTSGDAKWIRSRGEGGGLLPGGSWANSAEDPRATEEGGVIRLEAKLRACDGSLKDASVTFAPGERFSNCDGRFEREEGCDVVGALNALRRRSATPPLTELAAALRSDAMACLSADDVAECRRRHLRILENLRDRGSDERVRRLKVDNAVVSKYILAPVHASAPWLHAAAGFDAAEIDGESGAAACLVAPEASDVLAALAALEKGWPK</sequence>
<keyword evidence="6" id="KW-1185">Reference proteome</keyword>
<dbReference type="InterPro" id="IPR002931">
    <property type="entry name" value="Transglutaminase-like"/>
</dbReference>
<feature type="domain" description="Transglutaminase-like" evidence="4">
    <location>
        <begin position="251"/>
        <end position="306"/>
    </location>
</feature>
<dbReference type="GO" id="GO:0005829">
    <property type="term" value="C:cytosol"/>
    <property type="evidence" value="ECO:0007669"/>
    <property type="project" value="TreeGrafter"/>
</dbReference>
<accession>A0A8J2SPC4</accession>
<dbReference type="SMART" id="SM00460">
    <property type="entry name" value="TGc"/>
    <property type="match status" value="1"/>
</dbReference>
<evidence type="ECO:0000256" key="1">
    <source>
        <dbReference type="ARBA" id="ARBA00009390"/>
    </source>
</evidence>
<dbReference type="OrthoDB" id="409136at2759"/>
<dbReference type="PANTHER" id="PTHR12143:SF19">
    <property type="entry name" value="PEPTIDE-N(4)-(N-ACETYL-BETA-GLUCOSAMINYL)ASPARAGINE AMIDASE"/>
    <property type="match status" value="1"/>
</dbReference>
<comment type="similarity">
    <text evidence="1">Belongs to the transglutaminase-like superfamily. PNGase family.</text>
</comment>